<accession>X0WUR2</accession>
<gene>
    <name evidence="1" type="ORF">S01H1_48647</name>
</gene>
<comment type="caution">
    <text evidence="1">The sequence shown here is derived from an EMBL/GenBank/DDBJ whole genome shotgun (WGS) entry which is preliminary data.</text>
</comment>
<dbReference type="EMBL" id="BARS01031247">
    <property type="protein sequence ID" value="GAG28223.1"/>
    <property type="molecule type" value="Genomic_DNA"/>
</dbReference>
<feature type="non-terminal residue" evidence="1">
    <location>
        <position position="56"/>
    </location>
</feature>
<name>X0WUR2_9ZZZZ</name>
<organism evidence="1">
    <name type="scientific">marine sediment metagenome</name>
    <dbReference type="NCBI Taxonomy" id="412755"/>
    <lineage>
        <taxon>unclassified sequences</taxon>
        <taxon>metagenomes</taxon>
        <taxon>ecological metagenomes</taxon>
    </lineage>
</organism>
<sequence>MDTETVQKHFKGVKELPTRAGFSANLMALCPAHDDHRASLSIDISADGTTLLCCQS</sequence>
<dbReference type="AlphaFoldDB" id="X0WUR2"/>
<reference evidence="1" key="1">
    <citation type="journal article" date="2014" name="Front. Microbiol.">
        <title>High frequency of phylogenetically diverse reductive dehalogenase-homologous genes in deep subseafloor sedimentary metagenomes.</title>
        <authorList>
            <person name="Kawai M."/>
            <person name="Futagami T."/>
            <person name="Toyoda A."/>
            <person name="Takaki Y."/>
            <person name="Nishi S."/>
            <person name="Hori S."/>
            <person name="Arai W."/>
            <person name="Tsubouchi T."/>
            <person name="Morono Y."/>
            <person name="Uchiyama I."/>
            <person name="Ito T."/>
            <person name="Fujiyama A."/>
            <person name="Inagaki F."/>
            <person name="Takami H."/>
        </authorList>
    </citation>
    <scope>NUCLEOTIDE SEQUENCE</scope>
    <source>
        <strain evidence="1">Expedition CK06-06</strain>
    </source>
</reference>
<protein>
    <submittedName>
        <fullName evidence="1">Uncharacterized protein</fullName>
    </submittedName>
</protein>
<evidence type="ECO:0000313" key="1">
    <source>
        <dbReference type="EMBL" id="GAG28223.1"/>
    </source>
</evidence>
<proteinExistence type="predicted"/>